<evidence type="ECO:0000313" key="1">
    <source>
        <dbReference type="EMBL" id="CEG47271.1"/>
    </source>
</evidence>
<proteinExistence type="predicted"/>
<dbReference type="RefSeq" id="XP_024583640.1">
    <property type="nucleotide sequence ID" value="XM_024718219.1"/>
</dbReference>
<name>A0A0P1AYT7_PLAHL</name>
<dbReference type="EMBL" id="CCYD01002371">
    <property type="protein sequence ID" value="CEG47271.1"/>
    <property type="molecule type" value="Genomic_DNA"/>
</dbReference>
<reference evidence="2" key="1">
    <citation type="submission" date="2014-09" db="EMBL/GenBank/DDBJ databases">
        <authorList>
            <person name="Sharma Rahul"/>
            <person name="Thines Marco"/>
        </authorList>
    </citation>
    <scope>NUCLEOTIDE SEQUENCE [LARGE SCALE GENOMIC DNA]</scope>
</reference>
<evidence type="ECO:0000313" key="2">
    <source>
        <dbReference type="Proteomes" id="UP000054928"/>
    </source>
</evidence>
<organism evidence="1 2">
    <name type="scientific">Plasmopara halstedii</name>
    <name type="common">Downy mildew of sunflower</name>
    <dbReference type="NCBI Taxonomy" id="4781"/>
    <lineage>
        <taxon>Eukaryota</taxon>
        <taxon>Sar</taxon>
        <taxon>Stramenopiles</taxon>
        <taxon>Oomycota</taxon>
        <taxon>Peronosporomycetes</taxon>
        <taxon>Peronosporales</taxon>
        <taxon>Peronosporaceae</taxon>
        <taxon>Plasmopara</taxon>
    </lineage>
</organism>
<dbReference type="GeneID" id="36398972"/>
<accession>A0A0P1AYT7</accession>
<keyword evidence="2" id="KW-1185">Reference proteome</keyword>
<dbReference type="AlphaFoldDB" id="A0A0P1AYT7"/>
<dbReference type="Proteomes" id="UP000054928">
    <property type="component" value="Unassembled WGS sequence"/>
</dbReference>
<protein>
    <submittedName>
        <fullName evidence="1">Uncharacterized protein</fullName>
    </submittedName>
</protein>
<sequence length="86" mass="9405">MQTSLDEWQPRSTGIVYQGMGIIAVKTYLDADWGSNTDDIRSVSGIMIMITSAPERTSLSACDALGMVSSKYKASKLEKTTKEQPL</sequence>